<feature type="domain" description="CBU-0592-like" evidence="2">
    <location>
        <begin position="3"/>
        <end position="74"/>
    </location>
</feature>
<reference evidence="3 4" key="1">
    <citation type="submission" date="2021-05" db="EMBL/GenBank/DDBJ databases">
        <title>A Polyphasic approach of four new species of the genus Ohtaekwangia: Ohtaekwangia histidinii sp. nov., Ohtaekwangia cretensis sp. nov., Ohtaekwangia indiensis sp. nov., Ohtaekwangia reichenbachii sp. nov. from diverse environment.</title>
        <authorList>
            <person name="Octaviana S."/>
        </authorList>
    </citation>
    <scope>NUCLEOTIDE SEQUENCE [LARGE SCALE GENOMIC DNA]</scope>
    <source>
        <strain evidence="3 4">PWU4</strain>
    </source>
</reference>
<dbReference type="InterPro" id="IPR058058">
    <property type="entry name" value="CBU_0592-like"/>
</dbReference>
<dbReference type="NCBIfam" id="NF047864">
    <property type="entry name" value="CBU_0592_membra"/>
    <property type="match status" value="1"/>
</dbReference>
<dbReference type="Pfam" id="PF26604">
    <property type="entry name" value="CBU_0592"/>
    <property type="match status" value="1"/>
</dbReference>
<dbReference type="Proteomes" id="UP001319200">
    <property type="component" value="Unassembled WGS sequence"/>
</dbReference>
<dbReference type="RefSeq" id="WP_254163934.1">
    <property type="nucleotide sequence ID" value="NZ_JAHESF010000012.1"/>
</dbReference>
<evidence type="ECO:0000313" key="4">
    <source>
        <dbReference type="Proteomes" id="UP001319200"/>
    </source>
</evidence>
<evidence type="ECO:0000259" key="2">
    <source>
        <dbReference type="Pfam" id="PF26604"/>
    </source>
</evidence>
<feature type="transmembrane region" description="Helical" evidence="1">
    <location>
        <begin position="32"/>
        <end position="50"/>
    </location>
</feature>
<dbReference type="AlphaFoldDB" id="A0AAP2GNI9"/>
<evidence type="ECO:0000313" key="3">
    <source>
        <dbReference type="EMBL" id="MBT1698063.1"/>
    </source>
</evidence>
<sequence>MAEFIGWTGVVVYIVAYAFLSLGWMRADRVHYHLLNAIGGICLVIVSYTMSDMPNLFVNLAWIFIAFISIIKISFKKADRGRSKVSN</sequence>
<protein>
    <recommendedName>
        <fullName evidence="2">CBU-0592-like domain-containing protein</fullName>
    </recommendedName>
</protein>
<keyword evidence="4" id="KW-1185">Reference proteome</keyword>
<name>A0AAP2GNI9_9BACT</name>
<keyword evidence="1" id="KW-0472">Membrane</keyword>
<dbReference type="EMBL" id="JAHESF010000012">
    <property type="protein sequence ID" value="MBT1698063.1"/>
    <property type="molecule type" value="Genomic_DNA"/>
</dbReference>
<gene>
    <name evidence="3" type="ORF">KK083_14315</name>
</gene>
<keyword evidence="1" id="KW-0812">Transmembrane</keyword>
<proteinExistence type="predicted"/>
<feature type="transmembrane region" description="Helical" evidence="1">
    <location>
        <begin position="6"/>
        <end position="25"/>
    </location>
</feature>
<feature type="transmembrane region" description="Helical" evidence="1">
    <location>
        <begin position="56"/>
        <end position="75"/>
    </location>
</feature>
<accession>A0AAP2GNI9</accession>
<evidence type="ECO:0000256" key="1">
    <source>
        <dbReference type="SAM" id="Phobius"/>
    </source>
</evidence>
<organism evidence="3 4">
    <name type="scientific">Chryseosolibacter histidini</name>
    <dbReference type="NCBI Taxonomy" id="2782349"/>
    <lineage>
        <taxon>Bacteria</taxon>
        <taxon>Pseudomonadati</taxon>
        <taxon>Bacteroidota</taxon>
        <taxon>Cytophagia</taxon>
        <taxon>Cytophagales</taxon>
        <taxon>Chryseotaleaceae</taxon>
        <taxon>Chryseosolibacter</taxon>
    </lineage>
</organism>
<keyword evidence="1" id="KW-1133">Transmembrane helix</keyword>
<comment type="caution">
    <text evidence="3">The sequence shown here is derived from an EMBL/GenBank/DDBJ whole genome shotgun (WGS) entry which is preliminary data.</text>
</comment>